<dbReference type="InterPro" id="IPR051083">
    <property type="entry name" value="GrpII_Intron_Splice-Mob/Def"/>
</dbReference>
<proteinExistence type="predicted"/>
<name>A0AAV6Y1X9_9LAMI</name>
<keyword evidence="2" id="KW-1185">Reference proteome</keyword>
<sequence>MSLRTKLKHLTGTFPIGPAAVCCLSYHSNHRSQPPPKQDPHSLLKEDPIQMLSNLCVKSFSQTQKPFQNLSGFLSKLDLWVLAYQRACAHATGSFPPKNALPAHTLSSLLSLQNAVVHSQFQWNSKVDQFIRNPNDKTVTPDQAPIHVDLRWSTVSRPGCSGSASDDT</sequence>
<gene>
    <name evidence="1" type="ORF">BUALT_Bualt03G0026600</name>
</gene>
<evidence type="ECO:0000313" key="1">
    <source>
        <dbReference type="EMBL" id="KAG8385290.1"/>
    </source>
</evidence>
<dbReference type="PANTHER" id="PTHR34047:SF2">
    <property type="entry name" value="NUCLEAR INTRON MATURASE 1, MITOCHONDRIAL"/>
    <property type="match status" value="1"/>
</dbReference>
<organism evidence="1 2">
    <name type="scientific">Buddleja alternifolia</name>
    <dbReference type="NCBI Taxonomy" id="168488"/>
    <lineage>
        <taxon>Eukaryota</taxon>
        <taxon>Viridiplantae</taxon>
        <taxon>Streptophyta</taxon>
        <taxon>Embryophyta</taxon>
        <taxon>Tracheophyta</taxon>
        <taxon>Spermatophyta</taxon>
        <taxon>Magnoliopsida</taxon>
        <taxon>eudicotyledons</taxon>
        <taxon>Gunneridae</taxon>
        <taxon>Pentapetalae</taxon>
        <taxon>asterids</taxon>
        <taxon>lamiids</taxon>
        <taxon>Lamiales</taxon>
        <taxon>Scrophulariaceae</taxon>
        <taxon>Buddlejeae</taxon>
        <taxon>Buddleja</taxon>
    </lineage>
</organism>
<dbReference type="EMBL" id="WHWC01000003">
    <property type="protein sequence ID" value="KAG8385290.1"/>
    <property type="molecule type" value="Genomic_DNA"/>
</dbReference>
<comment type="caution">
    <text evidence="1">The sequence shown here is derived from an EMBL/GenBank/DDBJ whole genome shotgun (WGS) entry which is preliminary data.</text>
</comment>
<dbReference type="Proteomes" id="UP000826271">
    <property type="component" value="Unassembled WGS sequence"/>
</dbReference>
<reference evidence="1" key="1">
    <citation type="submission" date="2019-10" db="EMBL/GenBank/DDBJ databases">
        <authorList>
            <person name="Zhang R."/>
            <person name="Pan Y."/>
            <person name="Wang J."/>
            <person name="Ma R."/>
            <person name="Yu S."/>
        </authorList>
    </citation>
    <scope>NUCLEOTIDE SEQUENCE</scope>
    <source>
        <strain evidence="1">LA-IB0</strain>
        <tissue evidence="1">Leaf</tissue>
    </source>
</reference>
<dbReference type="AlphaFoldDB" id="A0AAV6Y1X9"/>
<evidence type="ECO:0000313" key="2">
    <source>
        <dbReference type="Proteomes" id="UP000826271"/>
    </source>
</evidence>
<accession>A0AAV6Y1X9</accession>
<dbReference type="PANTHER" id="PTHR34047">
    <property type="entry name" value="NUCLEAR INTRON MATURASE 1, MITOCHONDRIAL-RELATED"/>
    <property type="match status" value="1"/>
</dbReference>
<protein>
    <submittedName>
        <fullName evidence="1">Uncharacterized protein</fullName>
    </submittedName>
</protein>